<proteinExistence type="predicted"/>
<dbReference type="RefSeq" id="XP_002186531.1">
    <property type="nucleotide sequence ID" value="XM_002186495.1"/>
</dbReference>
<dbReference type="InParanoid" id="B5Y5V3"/>
<dbReference type="PaxDb" id="2850-Phatr33639"/>
<dbReference type="HOGENOM" id="CLU_788637_0_0_1"/>
<reference evidence="1 2" key="1">
    <citation type="journal article" date="2008" name="Nature">
        <title>The Phaeodactylum genome reveals the evolutionary history of diatom genomes.</title>
        <authorList>
            <person name="Bowler C."/>
            <person name="Allen A.E."/>
            <person name="Badger J.H."/>
            <person name="Grimwood J."/>
            <person name="Jabbari K."/>
            <person name="Kuo A."/>
            <person name="Maheswari U."/>
            <person name="Martens C."/>
            <person name="Maumus F."/>
            <person name="Otillar R.P."/>
            <person name="Rayko E."/>
            <person name="Salamov A."/>
            <person name="Vandepoele K."/>
            <person name="Beszteri B."/>
            <person name="Gruber A."/>
            <person name="Heijde M."/>
            <person name="Katinka M."/>
            <person name="Mock T."/>
            <person name="Valentin K."/>
            <person name="Verret F."/>
            <person name="Berges J.A."/>
            <person name="Brownlee C."/>
            <person name="Cadoret J.P."/>
            <person name="Chiovitti A."/>
            <person name="Choi C.J."/>
            <person name="Coesel S."/>
            <person name="De Martino A."/>
            <person name="Detter J.C."/>
            <person name="Durkin C."/>
            <person name="Falciatore A."/>
            <person name="Fournet J."/>
            <person name="Haruta M."/>
            <person name="Huysman M.J."/>
            <person name="Jenkins B.D."/>
            <person name="Jiroutova K."/>
            <person name="Jorgensen R.E."/>
            <person name="Joubert Y."/>
            <person name="Kaplan A."/>
            <person name="Kroger N."/>
            <person name="Kroth P.G."/>
            <person name="La Roche J."/>
            <person name="Lindquist E."/>
            <person name="Lommer M."/>
            <person name="Martin-Jezequel V."/>
            <person name="Lopez P.J."/>
            <person name="Lucas S."/>
            <person name="Mangogna M."/>
            <person name="McGinnis K."/>
            <person name="Medlin L.K."/>
            <person name="Montsant A."/>
            <person name="Oudot-Le Secq M.P."/>
            <person name="Napoli C."/>
            <person name="Obornik M."/>
            <person name="Parker M.S."/>
            <person name="Petit J.L."/>
            <person name="Porcel B.M."/>
            <person name="Poulsen N."/>
            <person name="Robison M."/>
            <person name="Rychlewski L."/>
            <person name="Rynearson T.A."/>
            <person name="Schmutz J."/>
            <person name="Shapiro H."/>
            <person name="Siaut M."/>
            <person name="Stanley M."/>
            <person name="Sussman M.R."/>
            <person name="Taylor A.R."/>
            <person name="Vardi A."/>
            <person name="von Dassow P."/>
            <person name="Vyverman W."/>
            <person name="Willis A."/>
            <person name="Wyrwicz L.S."/>
            <person name="Rokhsar D.S."/>
            <person name="Weissenbach J."/>
            <person name="Armbrust E.V."/>
            <person name="Green B.R."/>
            <person name="Van de Peer Y."/>
            <person name="Grigoriev I.V."/>
        </authorList>
    </citation>
    <scope>NUCLEOTIDE SEQUENCE [LARGE SCALE GENOMIC DNA]</scope>
    <source>
        <strain evidence="1 2">CCAP 1055/1</strain>
    </source>
</reference>
<evidence type="ECO:0000313" key="1">
    <source>
        <dbReference type="EMBL" id="ACI66001.1"/>
    </source>
</evidence>
<accession>B5Y5V3</accession>
<organism evidence="1 2">
    <name type="scientific">Phaeodactylum tricornutum (strain CCAP 1055/1)</name>
    <dbReference type="NCBI Taxonomy" id="556484"/>
    <lineage>
        <taxon>Eukaryota</taxon>
        <taxon>Sar</taxon>
        <taxon>Stramenopiles</taxon>
        <taxon>Ochrophyta</taxon>
        <taxon>Bacillariophyta</taxon>
        <taxon>Bacillariophyceae</taxon>
        <taxon>Bacillariophycidae</taxon>
        <taxon>Naviculales</taxon>
        <taxon>Phaeodactylaceae</taxon>
        <taxon>Phaeodactylum</taxon>
    </lineage>
</organism>
<gene>
    <name evidence="1" type="ORF">PHATR_33639</name>
</gene>
<protein>
    <submittedName>
        <fullName evidence="1">Uncharacterized protein</fullName>
    </submittedName>
</protein>
<evidence type="ECO:0000313" key="2">
    <source>
        <dbReference type="Proteomes" id="UP000000759"/>
    </source>
</evidence>
<reference evidence="2" key="2">
    <citation type="submission" date="2008-08" db="EMBL/GenBank/DDBJ databases">
        <authorList>
            <consortium name="Diatom Consortium"/>
            <person name="Grigoriev I."/>
            <person name="Grimwood J."/>
            <person name="Kuo A."/>
            <person name="Otillar R.P."/>
            <person name="Salamov A."/>
            <person name="Detter J.C."/>
            <person name="Lindquist E."/>
            <person name="Shapiro H."/>
            <person name="Lucas S."/>
            <person name="Glavina del Rio T."/>
            <person name="Pitluck S."/>
            <person name="Rokhsar D."/>
            <person name="Bowler C."/>
        </authorList>
    </citation>
    <scope>GENOME REANNOTATION</scope>
    <source>
        <strain evidence="2">CCAP 1055/1</strain>
    </source>
</reference>
<keyword evidence="2" id="KW-1185">Reference proteome</keyword>
<dbReference type="KEGG" id="pti:PHATR_33639"/>
<dbReference type="OrthoDB" id="49018at2759"/>
<dbReference type="GeneID" id="7204076"/>
<dbReference type="Proteomes" id="UP000000759">
    <property type="component" value="Chromosome 3"/>
</dbReference>
<dbReference type="EMBL" id="CP001142">
    <property type="protein sequence ID" value="ACI66001.1"/>
    <property type="molecule type" value="Genomic_DNA"/>
</dbReference>
<dbReference type="AlphaFoldDB" id="B5Y5V3"/>
<sequence length="351" mass="38117">MLTSAHFKLSDFPHKVLDPIATTTVPPTYATIKLAQRQLMTNAAAIPMLNGGGAHGHMALTLTPCAYADISDVPFVIPVAPPANPPIGATPAKITENNRIHQRNANIFNLYVAVKNALRQQLLDAIPRIYVRAVAHPFFEFSNVSCLDLLQHLWTKYGTIKPAELQKKFQSMYTPWNTTEPIESVFLQLDKAIAFLTDSLDPISEAAVCAGYKVIAHSGFLPQDCKDWRKLPRTSHTLANFQTHFTLADEDRRLTATTGSLGYAKVLAANPSLAPMPGPGTLSLPFLALSVSNSSVSSADMTYCWTHGTSKNRRHTSATCKTKAPGHCDNATATNTLGGSTKVWTAPKPPE</sequence>
<name>B5Y5V3_PHATC</name>